<organism evidence="1 2">
    <name type="scientific">Tepidibacter hydrothermalis</name>
    <dbReference type="NCBI Taxonomy" id="3036126"/>
    <lineage>
        <taxon>Bacteria</taxon>
        <taxon>Bacillati</taxon>
        <taxon>Bacillota</taxon>
        <taxon>Clostridia</taxon>
        <taxon>Peptostreptococcales</taxon>
        <taxon>Peptostreptococcaceae</taxon>
        <taxon>Tepidibacter</taxon>
    </lineage>
</organism>
<sequence>MVSIFELVEEIKNYKIKNKNLIVCLEANNLRVVAMAMFKIIERNYCNKRIVDRLAQLGKLLKNNKFIGPWQFGHAAIATLSFLDNKDAKTMFNELFESLNETDKFLVENFIKSEPYKE</sequence>
<dbReference type="EMBL" id="CP120733">
    <property type="protein sequence ID" value="WFD11942.1"/>
    <property type="molecule type" value="Genomic_DNA"/>
</dbReference>
<gene>
    <name evidence="1" type="ORF">P4S50_07660</name>
</gene>
<accession>A0ABY8EG62</accession>
<evidence type="ECO:0000313" key="1">
    <source>
        <dbReference type="EMBL" id="WFD11942.1"/>
    </source>
</evidence>
<keyword evidence="2" id="KW-1185">Reference proteome</keyword>
<reference evidence="1 2" key="1">
    <citation type="submission" date="2023-03" db="EMBL/GenBank/DDBJ databases">
        <title>Complete genome sequence of Tepidibacter sp. SWIR-1, isolated from a deep-sea hydrothermal vent.</title>
        <authorList>
            <person name="Li X."/>
        </authorList>
    </citation>
    <scope>NUCLEOTIDE SEQUENCE [LARGE SCALE GENOMIC DNA]</scope>
    <source>
        <strain evidence="1 2">SWIR-1</strain>
    </source>
</reference>
<name>A0ABY8EG62_9FIRM</name>
<dbReference type="RefSeq" id="WP_277734166.1">
    <property type="nucleotide sequence ID" value="NZ_CP120733.1"/>
</dbReference>
<proteinExistence type="predicted"/>
<dbReference type="Proteomes" id="UP001222800">
    <property type="component" value="Chromosome"/>
</dbReference>
<evidence type="ECO:0000313" key="2">
    <source>
        <dbReference type="Proteomes" id="UP001222800"/>
    </source>
</evidence>
<protein>
    <submittedName>
        <fullName evidence="1">Uncharacterized protein</fullName>
    </submittedName>
</protein>